<keyword evidence="1" id="KW-0175">Coiled coil</keyword>
<evidence type="ECO:0000256" key="1">
    <source>
        <dbReference type="SAM" id="Coils"/>
    </source>
</evidence>
<dbReference type="OrthoDB" id="2149224at2759"/>
<protein>
    <submittedName>
        <fullName evidence="3">Uncharacterized protein</fullName>
    </submittedName>
</protein>
<comment type="caution">
    <text evidence="3">The sequence shown here is derived from an EMBL/GenBank/DDBJ whole genome shotgun (WGS) entry which is preliminary data.</text>
</comment>
<dbReference type="EMBL" id="RWJN01000192">
    <property type="protein sequence ID" value="TCD65226.1"/>
    <property type="molecule type" value="Genomic_DNA"/>
</dbReference>
<feature type="coiled-coil region" evidence="1">
    <location>
        <begin position="38"/>
        <end position="85"/>
    </location>
</feature>
<evidence type="ECO:0000256" key="2">
    <source>
        <dbReference type="SAM" id="MobiDB-lite"/>
    </source>
</evidence>
<organism evidence="3 4">
    <name type="scientific">Steccherinum ochraceum</name>
    <dbReference type="NCBI Taxonomy" id="92696"/>
    <lineage>
        <taxon>Eukaryota</taxon>
        <taxon>Fungi</taxon>
        <taxon>Dikarya</taxon>
        <taxon>Basidiomycota</taxon>
        <taxon>Agaricomycotina</taxon>
        <taxon>Agaricomycetes</taxon>
        <taxon>Polyporales</taxon>
        <taxon>Steccherinaceae</taxon>
        <taxon>Steccherinum</taxon>
    </lineage>
</organism>
<feature type="region of interest" description="Disordered" evidence="2">
    <location>
        <begin position="99"/>
        <end position="136"/>
    </location>
</feature>
<dbReference type="AlphaFoldDB" id="A0A4R0RDR6"/>
<sequence>MADVLQNEASFSVDVATTYLQTLLEDKENQLQQAGALGQQLLSQQTELEERVKQLQDLAPATGAMEDARDRYRDLTEMVNRWDAENKALLASLTAEKGVPADPAVGAPASSDVSSSADSAEPAIQPSRARARNSRQHDTEFAFEIGSGLLTEVRRLQSLLAERDKEVQDLKEDNAGLRKFSSETQSHPEGESQIDSVAEHARQSTQYAEAVKQIAQLQTQITEQEKDLALLRQQAVDSRKTITQLQDEVTDSDKKNLQVQKEAEQLEATISALQDDKNRQAETLDSADAQVRFQEKEIRLLHEQVVGLTRELSEAKNQADVRMTHMKERNTHLTQTLLVINRAIECLPGGLSGSPS</sequence>
<feature type="coiled-coil region" evidence="1">
    <location>
        <begin position="207"/>
        <end position="318"/>
    </location>
</feature>
<reference evidence="3 4" key="1">
    <citation type="submission" date="2018-11" db="EMBL/GenBank/DDBJ databases">
        <title>Genome assembly of Steccherinum ochraceum LE-BIN_3174, the white-rot fungus of the Steccherinaceae family (The Residual Polyporoid clade, Polyporales, Basidiomycota).</title>
        <authorList>
            <person name="Fedorova T.V."/>
            <person name="Glazunova O.A."/>
            <person name="Landesman E.O."/>
            <person name="Moiseenko K.V."/>
            <person name="Psurtseva N.V."/>
            <person name="Savinova O.S."/>
            <person name="Shakhova N.V."/>
            <person name="Tyazhelova T.V."/>
            <person name="Vasina D.V."/>
        </authorList>
    </citation>
    <scope>NUCLEOTIDE SEQUENCE [LARGE SCALE GENOMIC DNA]</scope>
    <source>
        <strain evidence="3 4">LE-BIN_3174</strain>
    </source>
</reference>
<feature type="region of interest" description="Disordered" evidence="2">
    <location>
        <begin position="166"/>
        <end position="200"/>
    </location>
</feature>
<dbReference type="Proteomes" id="UP000292702">
    <property type="component" value="Unassembled WGS sequence"/>
</dbReference>
<accession>A0A4R0RDR6</accession>
<feature type="compositionally biased region" description="Basic and acidic residues" evidence="2">
    <location>
        <begin position="166"/>
        <end position="176"/>
    </location>
</feature>
<evidence type="ECO:0000313" key="4">
    <source>
        <dbReference type="Proteomes" id="UP000292702"/>
    </source>
</evidence>
<evidence type="ECO:0000313" key="3">
    <source>
        <dbReference type="EMBL" id="TCD65226.1"/>
    </source>
</evidence>
<gene>
    <name evidence="3" type="ORF">EIP91_002973</name>
</gene>
<feature type="compositionally biased region" description="Low complexity" evidence="2">
    <location>
        <begin position="99"/>
        <end position="123"/>
    </location>
</feature>
<dbReference type="STRING" id="92696.A0A4R0RDR6"/>
<name>A0A4R0RDR6_9APHY</name>
<proteinExistence type="predicted"/>
<keyword evidence="4" id="KW-1185">Reference proteome</keyword>